<accession>A0A1Q9HP79</accession>
<organism evidence="2 5">
    <name type="scientific">Vibrio panuliri</name>
    <dbReference type="NCBI Taxonomy" id="1381081"/>
    <lineage>
        <taxon>Bacteria</taxon>
        <taxon>Pseudomonadati</taxon>
        <taxon>Pseudomonadota</taxon>
        <taxon>Gammaproteobacteria</taxon>
        <taxon>Vibrionales</taxon>
        <taxon>Vibrionaceae</taxon>
        <taxon>Vibrio</taxon>
    </lineage>
</organism>
<dbReference type="RefSeq" id="WP_075706321.1">
    <property type="nucleotide sequence ID" value="NZ_AP019654.1"/>
</dbReference>
<protein>
    <submittedName>
        <fullName evidence="2">Uncharacterized protein</fullName>
    </submittedName>
</protein>
<dbReference type="STRING" id="1381081.BIY22_15200"/>
<keyword evidence="4" id="KW-1185">Reference proteome</keyword>
<dbReference type="EMBL" id="MJMJ01000002">
    <property type="protein sequence ID" value="OLQ92668.1"/>
    <property type="molecule type" value="Genomic_DNA"/>
</dbReference>
<dbReference type="EMBL" id="MJMH01000111">
    <property type="protein sequence ID" value="OLQ94837.1"/>
    <property type="molecule type" value="Genomic_DNA"/>
</dbReference>
<feature type="signal peptide" evidence="1">
    <location>
        <begin position="1"/>
        <end position="19"/>
    </location>
</feature>
<sequence>MLKKTLIAAMLFSSVGANAHSQIPRHYKKVVLTEKVAVPITVQNLNSYAQTYEVMSDEKKLGEITLKPNEKRKFNVTVRVSDTERWVKKEISTRSKPREGQTVITHIFTTANLFRASVED</sequence>
<evidence type="ECO:0000256" key="1">
    <source>
        <dbReference type="SAM" id="SignalP"/>
    </source>
</evidence>
<evidence type="ECO:0000313" key="4">
    <source>
        <dbReference type="Proteomes" id="UP000186039"/>
    </source>
</evidence>
<gene>
    <name evidence="3" type="ORF">BIY20_00665</name>
    <name evidence="2" type="ORF">BIY22_15200</name>
</gene>
<keyword evidence="1" id="KW-0732">Signal</keyword>
<evidence type="ECO:0000313" key="3">
    <source>
        <dbReference type="EMBL" id="OLQ94837.1"/>
    </source>
</evidence>
<reference evidence="4 5" key="1">
    <citation type="submission" date="2016-09" db="EMBL/GenBank/DDBJ databases">
        <title>Genomic Taxonomy of the Vibrionaceae.</title>
        <authorList>
            <person name="Gonzalez-Castillo A."/>
            <person name="Gomez-Gil B."/>
            <person name="Enciso-Ibarra K."/>
        </authorList>
    </citation>
    <scope>NUCLEOTIDE SEQUENCE [LARGE SCALE GENOMIC DNA]</scope>
    <source>
        <strain evidence="3 4">CAIM 1902</strain>
        <strain evidence="2 5">CAIM 703</strain>
    </source>
</reference>
<dbReference type="AlphaFoldDB" id="A0A1Q9HP79"/>
<evidence type="ECO:0000313" key="5">
    <source>
        <dbReference type="Proteomes" id="UP000186313"/>
    </source>
</evidence>
<feature type="chain" id="PRO_5043149054" evidence="1">
    <location>
        <begin position="20"/>
        <end position="120"/>
    </location>
</feature>
<evidence type="ECO:0000313" key="2">
    <source>
        <dbReference type="EMBL" id="OLQ92668.1"/>
    </source>
</evidence>
<proteinExistence type="predicted"/>
<name>A0A1Q9HP79_9VIBR</name>
<dbReference type="Proteomes" id="UP000186313">
    <property type="component" value="Unassembled WGS sequence"/>
</dbReference>
<comment type="caution">
    <text evidence="2">The sequence shown here is derived from an EMBL/GenBank/DDBJ whole genome shotgun (WGS) entry which is preliminary data.</text>
</comment>
<dbReference type="Proteomes" id="UP000186039">
    <property type="component" value="Unassembled WGS sequence"/>
</dbReference>